<dbReference type="EMBL" id="JBBWWQ010000018">
    <property type="protein sequence ID" value="KAK8921356.1"/>
    <property type="molecule type" value="Genomic_DNA"/>
</dbReference>
<sequence>MAAVEGIYQIRTKKLIILSLQHLVDFDKKNCSCRGGSLNRVFDFIQKNRIIFEAVYPYMTKEGEFAVKENSPLLFIDGYTKVPENEDSLLKAVANQPVSAAINSICLPFRSYNRVYQIIS</sequence>
<organism evidence="3 4">
    <name type="scientific">Platanthera zijinensis</name>
    <dbReference type="NCBI Taxonomy" id="2320716"/>
    <lineage>
        <taxon>Eukaryota</taxon>
        <taxon>Viridiplantae</taxon>
        <taxon>Streptophyta</taxon>
        <taxon>Embryophyta</taxon>
        <taxon>Tracheophyta</taxon>
        <taxon>Spermatophyta</taxon>
        <taxon>Magnoliopsida</taxon>
        <taxon>Liliopsida</taxon>
        <taxon>Asparagales</taxon>
        <taxon>Orchidaceae</taxon>
        <taxon>Orchidoideae</taxon>
        <taxon>Orchideae</taxon>
        <taxon>Orchidinae</taxon>
        <taxon>Platanthera</taxon>
    </lineage>
</organism>
<dbReference type="InterPro" id="IPR000668">
    <property type="entry name" value="Peptidase_C1A_C"/>
</dbReference>
<gene>
    <name evidence="3" type="primary">CYSEP</name>
    <name evidence="3" type="ORF">KSP39_PZI020657</name>
</gene>
<dbReference type="SUPFAM" id="SSF54001">
    <property type="entry name" value="Cysteine proteinases"/>
    <property type="match status" value="1"/>
</dbReference>
<feature type="domain" description="Peptidase C1A papain C-terminal" evidence="2">
    <location>
        <begin position="2"/>
        <end position="113"/>
    </location>
</feature>
<dbReference type="GO" id="GO:0006508">
    <property type="term" value="P:proteolysis"/>
    <property type="evidence" value="ECO:0007669"/>
    <property type="project" value="InterPro"/>
</dbReference>
<evidence type="ECO:0000256" key="1">
    <source>
        <dbReference type="ARBA" id="ARBA00008455"/>
    </source>
</evidence>
<dbReference type="Pfam" id="PF00112">
    <property type="entry name" value="Peptidase_C1"/>
    <property type="match status" value="1"/>
</dbReference>
<reference evidence="3 4" key="1">
    <citation type="journal article" date="2022" name="Nat. Plants">
        <title>Genomes of leafy and leafless Platanthera orchids illuminate the evolution of mycoheterotrophy.</title>
        <authorList>
            <person name="Li M.H."/>
            <person name="Liu K.W."/>
            <person name="Li Z."/>
            <person name="Lu H.C."/>
            <person name="Ye Q.L."/>
            <person name="Zhang D."/>
            <person name="Wang J.Y."/>
            <person name="Li Y.F."/>
            <person name="Zhong Z.M."/>
            <person name="Liu X."/>
            <person name="Yu X."/>
            <person name="Liu D.K."/>
            <person name="Tu X.D."/>
            <person name="Liu B."/>
            <person name="Hao Y."/>
            <person name="Liao X.Y."/>
            <person name="Jiang Y.T."/>
            <person name="Sun W.H."/>
            <person name="Chen J."/>
            <person name="Chen Y.Q."/>
            <person name="Ai Y."/>
            <person name="Zhai J.W."/>
            <person name="Wu S.S."/>
            <person name="Zhou Z."/>
            <person name="Hsiao Y.Y."/>
            <person name="Wu W.L."/>
            <person name="Chen Y.Y."/>
            <person name="Lin Y.F."/>
            <person name="Hsu J.L."/>
            <person name="Li C.Y."/>
            <person name="Wang Z.W."/>
            <person name="Zhao X."/>
            <person name="Zhong W.Y."/>
            <person name="Ma X.K."/>
            <person name="Ma L."/>
            <person name="Huang J."/>
            <person name="Chen G.Z."/>
            <person name="Huang M.Z."/>
            <person name="Huang L."/>
            <person name="Peng D.H."/>
            <person name="Luo Y.B."/>
            <person name="Zou S.Q."/>
            <person name="Chen S.P."/>
            <person name="Lan S."/>
            <person name="Tsai W.C."/>
            <person name="Van de Peer Y."/>
            <person name="Liu Z.J."/>
        </authorList>
    </citation>
    <scope>NUCLEOTIDE SEQUENCE [LARGE SCALE GENOMIC DNA]</scope>
    <source>
        <strain evidence="3">Lor287</strain>
    </source>
</reference>
<protein>
    <submittedName>
        <fullName evidence="3">Vignain</fullName>
    </submittedName>
</protein>
<comment type="similarity">
    <text evidence="1">Belongs to the peptidase C1 family.</text>
</comment>
<comment type="caution">
    <text evidence="3">The sequence shown here is derived from an EMBL/GenBank/DDBJ whole genome shotgun (WGS) entry which is preliminary data.</text>
</comment>
<proteinExistence type="inferred from homology"/>
<keyword evidence="4" id="KW-1185">Reference proteome</keyword>
<accession>A0AAP0B010</accession>
<dbReference type="InterPro" id="IPR038765">
    <property type="entry name" value="Papain-like_cys_pep_sf"/>
</dbReference>
<evidence type="ECO:0000313" key="3">
    <source>
        <dbReference type="EMBL" id="KAK8921356.1"/>
    </source>
</evidence>
<dbReference type="AlphaFoldDB" id="A0AAP0B010"/>
<name>A0AAP0B010_9ASPA</name>
<dbReference type="GO" id="GO:0008234">
    <property type="term" value="F:cysteine-type peptidase activity"/>
    <property type="evidence" value="ECO:0007669"/>
    <property type="project" value="InterPro"/>
</dbReference>
<dbReference type="Proteomes" id="UP001418222">
    <property type="component" value="Unassembled WGS sequence"/>
</dbReference>
<evidence type="ECO:0000259" key="2">
    <source>
        <dbReference type="Pfam" id="PF00112"/>
    </source>
</evidence>
<dbReference type="Gene3D" id="3.90.70.10">
    <property type="entry name" value="Cysteine proteinases"/>
    <property type="match status" value="1"/>
</dbReference>
<dbReference type="InterPro" id="IPR013128">
    <property type="entry name" value="Peptidase_C1A"/>
</dbReference>
<dbReference type="PANTHER" id="PTHR12411">
    <property type="entry name" value="CYSTEINE PROTEASE FAMILY C1-RELATED"/>
    <property type="match status" value="1"/>
</dbReference>
<evidence type="ECO:0000313" key="4">
    <source>
        <dbReference type="Proteomes" id="UP001418222"/>
    </source>
</evidence>